<dbReference type="SUPFAM" id="SSF53850">
    <property type="entry name" value="Periplasmic binding protein-like II"/>
    <property type="match status" value="1"/>
</dbReference>
<keyword evidence="4" id="KW-0804">Transcription</keyword>
<dbReference type="PROSITE" id="PS50931">
    <property type="entry name" value="HTH_LYSR"/>
    <property type="match status" value="1"/>
</dbReference>
<dbReference type="InterPro" id="IPR036388">
    <property type="entry name" value="WH-like_DNA-bd_sf"/>
</dbReference>
<accession>A0ABU3PCL1</accession>
<feature type="compositionally biased region" description="Basic and acidic residues" evidence="5">
    <location>
        <begin position="317"/>
        <end position="327"/>
    </location>
</feature>
<dbReference type="InterPro" id="IPR005119">
    <property type="entry name" value="LysR_subst-bd"/>
</dbReference>
<evidence type="ECO:0000313" key="8">
    <source>
        <dbReference type="Proteomes" id="UP001246372"/>
    </source>
</evidence>
<keyword evidence="2" id="KW-0805">Transcription regulation</keyword>
<dbReference type="Pfam" id="PF00126">
    <property type="entry name" value="HTH_1"/>
    <property type="match status" value="1"/>
</dbReference>
<evidence type="ECO:0000256" key="5">
    <source>
        <dbReference type="SAM" id="MobiDB-lite"/>
    </source>
</evidence>
<feature type="region of interest" description="Disordered" evidence="5">
    <location>
        <begin position="306"/>
        <end position="327"/>
    </location>
</feature>
<keyword evidence="8" id="KW-1185">Reference proteome</keyword>
<feature type="domain" description="HTH lysR-type" evidence="6">
    <location>
        <begin position="4"/>
        <end position="61"/>
    </location>
</feature>
<proteinExistence type="inferred from homology"/>
<dbReference type="InterPro" id="IPR000847">
    <property type="entry name" value="LysR_HTH_N"/>
</dbReference>
<evidence type="ECO:0000259" key="6">
    <source>
        <dbReference type="PROSITE" id="PS50931"/>
    </source>
</evidence>
<evidence type="ECO:0000256" key="3">
    <source>
        <dbReference type="ARBA" id="ARBA00023125"/>
    </source>
</evidence>
<dbReference type="InterPro" id="IPR058163">
    <property type="entry name" value="LysR-type_TF_proteobact-type"/>
</dbReference>
<evidence type="ECO:0000256" key="4">
    <source>
        <dbReference type="ARBA" id="ARBA00023163"/>
    </source>
</evidence>
<keyword evidence="3" id="KW-0238">DNA-binding</keyword>
<dbReference type="Proteomes" id="UP001246372">
    <property type="component" value="Unassembled WGS sequence"/>
</dbReference>
<comment type="caution">
    <text evidence="7">The sequence shown here is derived from an EMBL/GenBank/DDBJ whole genome shotgun (WGS) entry which is preliminary data.</text>
</comment>
<dbReference type="RefSeq" id="WP_315650885.1">
    <property type="nucleotide sequence ID" value="NZ_JAVXZY010000005.1"/>
</dbReference>
<evidence type="ECO:0000256" key="2">
    <source>
        <dbReference type="ARBA" id="ARBA00023015"/>
    </source>
</evidence>
<comment type="similarity">
    <text evidence="1">Belongs to the LysR transcriptional regulatory family.</text>
</comment>
<dbReference type="InterPro" id="IPR036390">
    <property type="entry name" value="WH_DNA-bd_sf"/>
</dbReference>
<dbReference type="PANTHER" id="PTHR30537:SF21">
    <property type="entry name" value="HTH-TYPE TRANSCRIPTIONAL REGULATOR SINR-RELATED"/>
    <property type="match status" value="1"/>
</dbReference>
<dbReference type="PANTHER" id="PTHR30537">
    <property type="entry name" value="HTH-TYPE TRANSCRIPTIONAL REGULATOR"/>
    <property type="match status" value="1"/>
</dbReference>
<dbReference type="SUPFAM" id="SSF46785">
    <property type="entry name" value="Winged helix' DNA-binding domain"/>
    <property type="match status" value="1"/>
</dbReference>
<dbReference type="CDD" id="cd08422">
    <property type="entry name" value="PBP2_CrgA_like"/>
    <property type="match status" value="1"/>
</dbReference>
<protein>
    <submittedName>
        <fullName evidence="7">LysR family transcriptional regulator</fullName>
    </submittedName>
</protein>
<organism evidence="7 8">
    <name type="scientific">Roseateles aquae</name>
    <dbReference type="NCBI Taxonomy" id="3077235"/>
    <lineage>
        <taxon>Bacteria</taxon>
        <taxon>Pseudomonadati</taxon>
        <taxon>Pseudomonadota</taxon>
        <taxon>Betaproteobacteria</taxon>
        <taxon>Burkholderiales</taxon>
        <taxon>Sphaerotilaceae</taxon>
        <taxon>Roseateles</taxon>
    </lineage>
</organism>
<gene>
    <name evidence="7" type="ORF">RQP53_13680</name>
</gene>
<dbReference type="EMBL" id="JAVXZY010000005">
    <property type="protein sequence ID" value="MDT9000319.1"/>
    <property type="molecule type" value="Genomic_DNA"/>
</dbReference>
<evidence type="ECO:0000313" key="7">
    <source>
        <dbReference type="EMBL" id="MDT9000319.1"/>
    </source>
</evidence>
<dbReference type="Gene3D" id="1.10.10.10">
    <property type="entry name" value="Winged helix-like DNA-binding domain superfamily/Winged helix DNA-binding domain"/>
    <property type="match status" value="1"/>
</dbReference>
<evidence type="ECO:0000256" key="1">
    <source>
        <dbReference type="ARBA" id="ARBA00009437"/>
    </source>
</evidence>
<reference evidence="7" key="1">
    <citation type="submission" date="2023-09" db="EMBL/GenBank/DDBJ databases">
        <title>Paucibacter sp. APW11 Genome sequencing and assembly.</title>
        <authorList>
            <person name="Kim I."/>
        </authorList>
    </citation>
    <scope>NUCLEOTIDE SEQUENCE</scope>
    <source>
        <strain evidence="7">APW11</strain>
    </source>
</reference>
<dbReference type="Pfam" id="PF03466">
    <property type="entry name" value="LysR_substrate"/>
    <property type="match status" value="1"/>
</dbReference>
<name>A0ABU3PCL1_9BURK</name>
<dbReference type="Gene3D" id="3.40.190.290">
    <property type="match status" value="1"/>
</dbReference>
<sequence length="327" mass="36426">MQIENTAELRLLIECARGGSLTAASRVLQISPAAASAMLKTLEARLGVRLAERSTRSLRLTPAGEQLRDYAQRALELLDEGVAQVSEAPLRKGLEGRLRGRIRVSASSDLTRQQLMPLFDSFMALHPALELHLSVSDSLLDIYKDEVDLALRYGQLADSGLVARKLWAGRRLAVASPAYLKRHGRPSEPQQLAEHECITFKIRNRHERSWRFFNSADAAPLSVAVRGRRSTDDGAIAHRWALEGLGISYKSELDVRDSLARGELRALFPDWLGEEVPLHAVLPSQRFMPQRLRALIDHLAAGLNPPLTISQNKPQRHKDIETVRGKP</sequence>